<evidence type="ECO:0000256" key="2">
    <source>
        <dbReference type="ARBA" id="ARBA00011245"/>
    </source>
</evidence>
<evidence type="ECO:0000313" key="18">
    <source>
        <dbReference type="Proteomes" id="UP000054093"/>
    </source>
</evidence>
<keyword evidence="7" id="KW-1015">Disulfide bond</keyword>
<gene>
    <name evidence="17" type="primary">bcp</name>
    <name evidence="17" type="ORF">HSUHS5_0005</name>
</gene>
<dbReference type="Pfam" id="PF00578">
    <property type="entry name" value="AhpC-TSA"/>
    <property type="match status" value="1"/>
</dbReference>
<evidence type="ECO:0000256" key="3">
    <source>
        <dbReference type="ARBA" id="ARBA00013017"/>
    </source>
</evidence>
<dbReference type="InterPro" id="IPR036249">
    <property type="entry name" value="Thioredoxin-like_sf"/>
</dbReference>
<dbReference type="InterPro" id="IPR050924">
    <property type="entry name" value="Peroxiredoxin_BCP/PrxQ"/>
</dbReference>
<dbReference type="PIRSF" id="PIRSF000239">
    <property type="entry name" value="AHPC"/>
    <property type="match status" value="1"/>
</dbReference>
<evidence type="ECO:0000256" key="11">
    <source>
        <dbReference type="ARBA" id="ARBA00042639"/>
    </source>
</evidence>
<dbReference type="GO" id="GO:0034599">
    <property type="term" value="P:cellular response to oxidative stress"/>
    <property type="evidence" value="ECO:0007669"/>
    <property type="project" value="TreeGrafter"/>
</dbReference>
<dbReference type="AlphaFoldDB" id="E7G281"/>
<dbReference type="PANTHER" id="PTHR42801">
    <property type="entry name" value="THIOREDOXIN-DEPENDENT PEROXIDE REDUCTASE"/>
    <property type="match status" value="1"/>
</dbReference>
<evidence type="ECO:0000256" key="1">
    <source>
        <dbReference type="ARBA" id="ARBA00003330"/>
    </source>
</evidence>
<keyword evidence="5" id="KW-0049">Antioxidant</keyword>
<accession>E7G281</accession>
<evidence type="ECO:0000256" key="15">
    <source>
        <dbReference type="PIRSR" id="PIRSR000239-1"/>
    </source>
</evidence>
<keyword evidence="6" id="KW-0560">Oxidoreductase</keyword>
<evidence type="ECO:0000256" key="8">
    <source>
        <dbReference type="ARBA" id="ARBA00023284"/>
    </source>
</evidence>
<dbReference type="PROSITE" id="PS51352">
    <property type="entry name" value="THIOREDOXIN_2"/>
    <property type="match status" value="1"/>
</dbReference>
<organism evidence="17 18">
    <name type="scientific">Helicobacter suis HS5</name>
    <dbReference type="NCBI Taxonomy" id="710394"/>
    <lineage>
        <taxon>Bacteria</taxon>
        <taxon>Pseudomonadati</taxon>
        <taxon>Campylobacterota</taxon>
        <taxon>Epsilonproteobacteria</taxon>
        <taxon>Campylobacterales</taxon>
        <taxon>Helicobacteraceae</taxon>
        <taxon>Helicobacter</taxon>
    </lineage>
</organism>
<evidence type="ECO:0000256" key="13">
    <source>
        <dbReference type="ARBA" id="ARBA00072587"/>
    </source>
</evidence>
<name>E7G281_9HELI</name>
<evidence type="ECO:0000313" key="17">
    <source>
        <dbReference type="EMBL" id="EFX42508.1"/>
    </source>
</evidence>
<evidence type="ECO:0000256" key="12">
    <source>
        <dbReference type="ARBA" id="ARBA00049091"/>
    </source>
</evidence>
<protein>
    <recommendedName>
        <fullName evidence="13">Putative peroxiredoxin bcp</fullName>
        <ecNumber evidence="3">1.11.1.24</ecNumber>
    </recommendedName>
    <alternativeName>
        <fullName evidence="14">Bacterioferritin comigratory protein homolog</fullName>
    </alternativeName>
    <alternativeName>
        <fullName evidence="9">Thioredoxin peroxidase</fullName>
    </alternativeName>
    <alternativeName>
        <fullName evidence="11">Thioredoxin-dependent peroxiredoxin Bcp</fullName>
    </alternativeName>
</protein>
<feature type="active site" description="Cysteine sulfenic acid (-SOH) intermediate; for peroxidase activity" evidence="15">
    <location>
        <position position="50"/>
    </location>
</feature>
<dbReference type="PANTHER" id="PTHR42801:SF4">
    <property type="entry name" value="AHPC_TSA FAMILY PROTEIN"/>
    <property type="match status" value="1"/>
</dbReference>
<dbReference type="GO" id="GO:0005737">
    <property type="term" value="C:cytoplasm"/>
    <property type="evidence" value="ECO:0007669"/>
    <property type="project" value="TreeGrafter"/>
</dbReference>
<evidence type="ECO:0000256" key="7">
    <source>
        <dbReference type="ARBA" id="ARBA00023157"/>
    </source>
</evidence>
<feature type="domain" description="Thioredoxin" evidence="16">
    <location>
        <begin position="8"/>
        <end position="156"/>
    </location>
</feature>
<dbReference type="InterPro" id="IPR000866">
    <property type="entry name" value="AhpC/TSA"/>
</dbReference>
<dbReference type="SUPFAM" id="SSF52833">
    <property type="entry name" value="Thioredoxin-like"/>
    <property type="match status" value="1"/>
</dbReference>
<evidence type="ECO:0000256" key="10">
    <source>
        <dbReference type="ARBA" id="ARBA00038489"/>
    </source>
</evidence>
<dbReference type="EC" id="1.11.1.24" evidence="3"/>
<sequence length="156" mass="17487">MLRKNMPLQINTPAPSFSLYSARHESVNLKDFLGKWVVLYFYPKDNTPGCTIEAQDFSRLKTEFEAKGAVILGISPDEVQSHCHFIESEKLSIELLSDPSLEVLKAYGAYGVKNMYGKEVEGVIRSTFVIDPEGIIKHALYNVKAKGHAQKVLDLL</sequence>
<proteinExistence type="inferred from homology"/>
<comment type="function">
    <text evidence="1">Thiol-specific peroxidase that catalyzes the reduction of hydrogen peroxide and organic hydroperoxides to water and alcohols, respectively. Plays a role in cell protection against oxidative stress by detoxifying peroxides and as sensor of hydrogen peroxide-mediated signaling events.</text>
</comment>
<dbReference type="FunFam" id="3.40.30.10:FF:000007">
    <property type="entry name" value="Thioredoxin-dependent thiol peroxidase"/>
    <property type="match status" value="1"/>
</dbReference>
<comment type="caution">
    <text evidence="17">The sequence shown here is derived from an EMBL/GenBank/DDBJ whole genome shotgun (WGS) entry which is preliminary data.</text>
</comment>
<comment type="subunit">
    <text evidence="2">Monomer.</text>
</comment>
<dbReference type="EMBL" id="ADHO01000004">
    <property type="protein sequence ID" value="EFX42508.1"/>
    <property type="molecule type" value="Genomic_DNA"/>
</dbReference>
<keyword evidence="4" id="KW-0575">Peroxidase</keyword>
<evidence type="ECO:0000256" key="14">
    <source>
        <dbReference type="ARBA" id="ARBA00078138"/>
    </source>
</evidence>
<dbReference type="Proteomes" id="UP000054093">
    <property type="component" value="Unassembled WGS sequence"/>
</dbReference>
<dbReference type="GO" id="GO:0008379">
    <property type="term" value="F:thioredoxin peroxidase activity"/>
    <property type="evidence" value="ECO:0007669"/>
    <property type="project" value="TreeGrafter"/>
</dbReference>
<comment type="catalytic activity">
    <reaction evidence="12">
        <text>a hydroperoxide + [thioredoxin]-dithiol = an alcohol + [thioredoxin]-disulfide + H2O</text>
        <dbReference type="Rhea" id="RHEA:62620"/>
        <dbReference type="Rhea" id="RHEA-COMP:10698"/>
        <dbReference type="Rhea" id="RHEA-COMP:10700"/>
        <dbReference type="ChEBI" id="CHEBI:15377"/>
        <dbReference type="ChEBI" id="CHEBI:29950"/>
        <dbReference type="ChEBI" id="CHEBI:30879"/>
        <dbReference type="ChEBI" id="CHEBI:35924"/>
        <dbReference type="ChEBI" id="CHEBI:50058"/>
        <dbReference type="EC" id="1.11.1.24"/>
    </reaction>
</comment>
<evidence type="ECO:0000256" key="6">
    <source>
        <dbReference type="ARBA" id="ARBA00023002"/>
    </source>
</evidence>
<evidence type="ECO:0000256" key="5">
    <source>
        <dbReference type="ARBA" id="ARBA00022862"/>
    </source>
</evidence>
<evidence type="ECO:0000256" key="4">
    <source>
        <dbReference type="ARBA" id="ARBA00022559"/>
    </source>
</evidence>
<dbReference type="GO" id="GO:0045454">
    <property type="term" value="P:cell redox homeostasis"/>
    <property type="evidence" value="ECO:0007669"/>
    <property type="project" value="TreeGrafter"/>
</dbReference>
<evidence type="ECO:0000256" key="9">
    <source>
        <dbReference type="ARBA" id="ARBA00032824"/>
    </source>
</evidence>
<dbReference type="InterPro" id="IPR013766">
    <property type="entry name" value="Thioredoxin_domain"/>
</dbReference>
<evidence type="ECO:0000259" key="16">
    <source>
        <dbReference type="PROSITE" id="PS51352"/>
    </source>
</evidence>
<comment type="similarity">
    <text evidence="10">Belongs to the peroxiredoxin family. BCP/PrxQ subfamily.</text>
</comment>
<dbReference type="Gene3D" id="3.40.30.10">
    <property type="entry name" value="Glutaredoxin"/>
    <property type="match status" value="1"/>
</dbReference>
<dbReference type="CDD" id="cd03017">
    <property type="entry name" value="PRX_BCP"/>
    <property type="match status" value="1"/>
</dbReference>
<keyword evidence="8" id="KW-0676">Redox-active center</keyword>
<dbReference type="InterPro" id="IPR024706">
    <property type="entry name" value="Peroxiredoxin_AhpC-typ"/>
</dbReference>
<reference evidence="17 18" key="1">
    <citation type="journal article" date="2011" name="Vet. Res.">
        <title>Genome sequence of Helicobacter suis supports its role in gastric pathology.</title>
        <authorList>
            <person name="Vermoote M."/>
            <person name="Vandekerckhove T.T."/>
            <person name="Flahou B."/>
            <person name="Pasmans F."/>
            <person name="Smet A."/>
            <person name="De Groote D."/>
            <person name="Van Criekinge W."/>
            <person name="Ducatelle R."/>
            <person name="Haesebrouck F."/>
        </authorList>
    </citation>
    <scope>NUCLEOTIDE SEQUENCE [LARGE SCALE GENOMIC DNA]</scope>
    <source>
        <strain evidence="17 18">HS5</strain>
    </source>
</reference>